<evidence type="ECO:0000256" key="2">
    <source>
        <dbReference type="SAM" id="Phobius"/>
    </source>
</evidence>
<keyword evidence="2" id="KW-0472">Membrane</keyword>
<dbReference type="Pfam" id="PF10883">
    <property type="entry name" value="DUF2681"/>
    <property type="match status" value="1"/>
</dbReference>
<reference evidence="3 4" key="1">
    <citation type="submission" date="2014-08" db="EMBL/GenBank/DDBJ databases">
        <title>Chaperone-usher fimbriae in a diverse selection of Gallibacterium genomes.</title>
        <authorList>
            <person name="Kudirkiene E."/>
            <person name="Bager R.J."/>
            <person name="Johnson T.J."/>
            <person name="Bojesen A.M."/>
        </authorList>
    </citation>
    <scope>NUCLEOTIDE SEQUENCE [LARGE SCALE GENOMIC DNA]</scope>
    <source>
        <strain evidence="3 4">20558/3kl.</strain>
    </source>
</reference>
<feature type="transmembrane region" description="Helical" evidence="2">
    <location>
        <begin position="6"/>
        <end position="23"/>
    </location>
</feature>
<keyword evidence="2" id="KW-0812">Transmembrane</keyword>
<name>A0A0A2XDY0_9PAST</name>
<evidence type="ECO:0000313" key="4">
    <source>
        <dbReference type="Proteomes" id="UP000030526"/>
    </source>
</evidence>
<dbReference type="Proteomes" id="UP000030526">
    <property type="component" value="Unassembled WGS sequence"/>
</dbReference>
<keyword evidence="1" id="KW-0175">Coiled coil</keyword>
<protein>
    <recommendedName>
        <fullName evidence="5">DUF2681 domain-containing protein</fullName>
    </recommendedName>
</protein>
<feature type="coiled-coil region" evidence="1">
    <location>
        <begin position="22"/>
        <end position="65"/>
    </location>
</feature>
<evidence type="ECO:0000256" key="1">
    <source>
        <dbReference type="SAM" id="Coils"/>
    </source>
</evidence>
<dbReference type="AlphaFoldDB" id="A0A0A2XDY0"/>
<proteinExistence type="predicted"/>
<organism evidence="3 4">
    <name type="scientific">Gallibacterium anatis</name>
    <dbReference type="NCBI Taxonomy" id="750"/>
    <lineage>
        <taxon>Bacteria</taxon>
        <taxon>Pseudomonadati</taxon>
        <taxon>Pseudomonadota</taxon>
        <taxon>Gammaproteobacteria</taxon>
        <taxon>Pasteurellales</taxon>
        <taxon>Pasteurellaceae</taxon>
        <taxon>Gallibacterium</taxon>
    </lineage>
</organism>
<comment type="caution">
    <text evidence="3">The sequence shown here is derived from an EMBL/GenBank/DDBJ whole genome shotgun (WGS) entry which is preliminary data.</text>
</comment>
<evidence type="ECO:0000313" key="3">
    <source>
        <dbReference type="EMBL" id="KGQ29192.1"/>
    </source>
</evidence>
<gene>
    <name evidence="3" type="ORF">JP32_11730</name>
</gene>
<dbReference type="EMBL" id="JPXS01000077">
    <property type="protein sequence ID" value="KGQ29192.1"/>
    <property type="molecule type" value="Genomic_DNA"/>
</dbReference>
<sequence>MMGLIYLAAAVGVVFVIGLIYVRQQSQKIAKQRQEIETVKAEARAIAEEMENAEKSKQIEQANRRLTAHGVDEQLQSKGYFRED</sequence>
<dbReference type="InterPro" id="IPR020274">
    <property type="entry name" value="Uncharacterised_HI1496"/>
</dbReference>
<evidence type="ECO:0008006" key="5">
    <source>
        <dbReference type="Google" id="ProtNLM"/>
    </source>
</evidence>
<accession>A0A0A2XDY0</accession>
<keyword evidence="2" id="KW-1133">Transmembrane helix</keyword>